<dbReference type="EMBL" id="MU005771">
    <property type="protein sequence ID" value="KAF2709127.1"/>
    <property type="molecule type" value="Genomic_DNA"/>
</dbReference>
<gene>
    <name evidence="1" type="ORF">K504DRAFT_468330</name>
</gene>
<protein>
    <submittedName>
        <fullName evidence="1">Uncharacterized protein</fullName>
    </submittedName>
</protein>
<evidence type="ECO:0000313" key="1">
    <source>
        <dbReference type="EMBL" id="KAF2709127.1"/>
    </source>
</evidence>
<proteinExistence type="predicted"/>
<reference evidence="1" key="1">
    <citation type="journal article" date="2020" name="Stud. Mycol.">
        <title>101 Dothideomycetes genomes: a test case for predicting lifestyles and emergence of pathogens.</title>
        <authorList>
            <person name="Haridas S."/>
            <person name="Albert R."/>
            <person name="Binder M."/>
            <person name="Bloem J."/>
            <person name="Labutti K."/>
            <person name="Salamov A."/>
            <person name="Andreopoulos B."/>
            <person name="Baker S."/>
            <person name="Barry K."/>
            <person name="Bills G."/>
            <person name="Bluhm B."/>
            <person name="Cannon C."/>
            <person name="Castanera R."/>
            <person name="Culley D."/>
            <person name="Daum C."/>
            <person name="Ezra D."/>
            <person name="Gonzalez J."/>
            <person name="Henrissat B."/>
            <person name="Kuo A."/>
            <person name="Liang C."/>
            <person name="Lipzen A."/>
            <person name="Lutzoni F."/>
            <person name="Magnuson J."/>
            <person name="Mondo S."/>
            <person name="Nolan M."/>
            <person name="Ohm R."/>
            <person name="Pangilinan J."/>
            <person name="Park H.-J."/>
            <person name="Ramirez L."/>
            <person name="Alfaro M."/>
            <person name="Sun H."/>
            <person name="Tritt A."/>
            <person name="Yoshinaga Y."/>
            <person name="Zwiers L.-H."/>
            <person name="Turgeon B."/>
            <person name="Goodwin S."/>
            <person name="Spatafora J."/>
            <person name="Crous P."/>
            <person name="Grigoriev I."/>
        </authorList>
    </citation>
    <scope>NUCLEOTIDE SEQUENCE</scope>
    <source>
        <strain evidence="1">CBS 279.74</strain>
    </source>
</reference>
<organism evidence="1 2">
    <name type="scientific">Pleomassaria siparia CBS 279.74</name>
    <dbReference type="NCBI Taxonomy" id="1314801"/>
    <lineage>
        <taxon>Eukaryota</taxon>
        <taxon>Fungi</taxon>
        <taxon>Dikarya</taxon>
        <taxon>Ascomycota</taxon>
        <taxon>Pezizomycotina</taxon>
        <taxon>Dothideomycetes</taxon>
        <taxon>Pleosporomycetidae</taxon>
        <taxon>Pleosporales</taxon>
        <taxon>Pleomassariaceae</taxon>
        <taxon>Pleomassaria</taxon>
    </lineage>
</organism>
<dbReference type="Proteomes" id="UP000799428">
    <property type="component" value="Unassembled WGS sequence"/>
</dbReference>
<sequence length="76" mass="8700">MCRYCLIVVCAACMPHESVTRLCVPSHAFVIPSARDAIEEEDDIFFRNRVMKIGECMDVIRQEWGLESVVVHQSND</sequence>
<evidence type="ECO:0000313" key="2">
    <source>
        <dbReference type="Proteomes" id="UP000799428"/>
    </source>
</evidence>
<name>A0A6G1K9T7_9PLEO</name>
<accession>A0A6G1K9T7</accession>
<dbReference type="AlphaFoldDB" id="A0A6G1K9T7"/>
<keyword evidence="2" id="KW-1185">Reference proteome</keyword>